<feature type="non-terminal residue" evidence="1">
    <location>
        <position position="1"/>
    </location>
</feature>
<sequence length="26" mass="3004">VSDILDRICADKREHIKARQLTLPLV</sequence>
<proteinExistence type="predicted"/>
<accession>A0A382GZN1</accession>
<protein>
    <submittedName>
        <fullName evidence="1">Uncharacterized protein</fullName>
    </submittedName>
</protein>
<gene>
    <name evidence="1" type="ORF">METZ01_LOCUS233273</name>
</gene>
<name>A0A382GZN1_9ZZZZ</name>
<dbReference type="AlphaFoldDB" id="A0A382GZN1"/>
<organism evidence="1">
    <name type="scientific">marine metagenome</name>
    <dbReference type="NCBI Taxonomy" id="408172"/>
    <lineage>
        <taxon>unclassified sequences</taxon>
        <taxon>metagenomes</taxon>
        <taxon>ecological metagenomes</taxon>
    </lineage>
</organism>
<evidence type="ECO:0000313" key="1">
    <source>
        <dbReference type="EMBL" id="SVB80419.1"/>
    </source>
</evidence>
<reference evidence="1" key="1">
    <citation type="submission" date="2018-05" db="EMBL/GenBank/DDBJ databases">
        <authorList>
            <person name="Lanie J.A."/>
            <person name="Ng W.-L."/>
            <person name="Kazmierczak K.M."/>
            <person name="Andrzejewski T.M."/>
            <person name="Davidsen T.M."/>
            <person name="Wayne K.J."/>
            <person name="Tettelin H."/>
            <person name="Glass J.I."/>
            <person name="Rusch D."/>
            <person name="Podicherti R."/>
            <person name="Tsui H.-C.T."/>
            <person name="Winkler M.E."/>
        </authorList>
    </citation>
    <scope>NUCLEOTIDE SEQUENCE</scope>
</reference>
<dbReference type="EMBL" id="UINC01058312">
    <property type="protein sequence ID" value="SVB80419.1"/>
    <property type="molecule type" value="Genomic_DNA"/>
</dbReference>
<feature type="non-terminal residue" evidence="1">
    <location>
        <position position="26"/>
    </location>
</feature>